<dbReference type="Gene3D" id="1.10.260.40">
    <property type="entry name" value="lambda repressor-like DNA-binding domains"/>
    <property type="match status" value="1"/>
</dbReference>
<dbReference type="SUPFAM" id="SSF47413">
    <property type="entry name" value="lambda repressor-like DNA-binding domains"/>
    <property type="match status" value="1"/>
</dbReference>
<dbReference type="SMART" id="SM00530">
    <property type="entry name" value="HTH_XRE"/>
    <property type="match status" value="1"/>
</dbReference>
<dbReference type="PROSITE" id="PS50943">
    <property type="entry name" value="HTH_CROC1"/>
    <property type="match status" value="1"/>
</dbReference>
<dbReference type="EMBL" id="JAASQR010000002">
    <property type="protein sequence ID" value="NIJ16569.1"/>
    <property type="molecule type" value="Genomic_DNA"/>
</dbReference>
<proteinExistence type="predicted"/>
<dbReference type="Proteomes" id="UP000576821">
    <property type="component" value="Unassembled WGS sequence"/>
</dbReference>
<dbReference type="CDD" id="cd00093">
    <property type="entry name" value="HTH_XRE"/>
    <property type="match status" value="1"/>
</dbReference>
<dbReference type="RefSeq" id="WP_167303178.1">
    <property type="nucleotide sequence ID" value="NZ_JAASQR010000002.1"/>
</dbReference>
<reference evidence="2 3" key="1">
    <citation type="submission" date="2020-03" db="EMBL/GenBank/DDBJ databases">
        <title>Genomic Encyclopedia of Type Strains, Phase IV (KMG-IV): sequencing the most valuable type-strain genomes for metagenomic binning, comparative biology and taxonomic classification.</title>
        <authorList>
            <person name="Goeker M."/>
        </authorList>
    </citation>
    <scope>NUCLEOTIDE SEQUENCE [LARGE SCALE GENOMIC DNA]</scope>
    <source>
        <strain evidence="2 3">DSM 21299</strain>
    </source>
</reference>
<feature type="domain" description="HTH cro/C1-type" evidence="1">
    <location>
        <begin position="8"/>
        <end position="61"/>
    </location>
</feature>
<evidence type="ECO:0000259" key="1">
    <source>
        <dbReference type="PROSITE" id="PS50943"/>
    </source>
</evidence>
<organism evidence="2 3">
    <name type="scientific">Sphingobium vermicomposti</name>
    <dbReference type="NCBI Taxonomy" id="529005"/>
    <lineage>
        <taxon>Bacteria</taxon>
        <taxon>Pseudomonadati</taxon>
        <taxon>Pseudomonadota</taxon>
        <taxon>Alphaproteobacteria</taxon>
        <taxon>Sphingomonadales</taxon>
        <taxon>Sphingomonadaceae</taxon>
        <taxon>Sphingobium</taxon>
    </lineage>
</organism>
<gene>
    <name evidence="2" type="ORF">FHS54_001535</name>
</gene>
<name>A0A846M3T0_9SPHN</name>
<keyword evidence="3" id="KW-1185">Reference proteome</keyword>
<evidence type="ECO:0000313" key="2">
    <source>
        <dbReference type="EMBL" id="NIJ16569.1"/>
    </source>
</evidence>
<dbReference type="GO" id="GO:0003677">
    <property type="term" value="F:DNA binding"/>
    <property type="evidence" value="ECO:0007669"/>
    <property type="project" value="InterPro"/>
</dbReference>
<evidence type="ECO:0000313" key="3">
    <source>
        <dbReference type="Proteomes" id="UP000576821"/>
    </source>
</evidence>
<protein>
    <submittedName>
        <fullName evidence="2">Transcriptional regulator with XRE-family HTH domain</fullName>
    </submittedName>
</protein>
<sequence>MMIDATKMKSARDRRAMTQEALAHQARVNVRTVQRAENGEPVRHETLADLAAALGVPVVGLLKTDAANDVEPEQEVEQAQMQVLKRVESAETIVSLLERATMASLGCTAPPTPENMPYLRAIIGTIEKLLRDPWDQYNLPPLRFTSLLERLETIANLNAQLSDLERAGLALYSAASTHLVKVPYHSDEGMVTGRSQPSDFVTAARFVIAGYENERLRVAADAIWPLEEEADEVPF</sequence>
<dbReference type="AlphaFoldDB" id="A0A846M3T0"/>
<accession>A0A846M3T0</accession>
<comment type="caution">
    <text evidence="2">The sequence shown here is derived from an EMBL/GenBank/DDBJ whole genome shotgun (WGS) entry which is preliminary data.</text>
</comment>
<dbReference type="Pfam" id="PF01381">
    <property type="entry name" value="HTH_3"/>
    <property type="match status" value="1"/>
</dbReference>
<dbReference type="InterPro" id="IPR001387">
    <property type="entry name" value="Cro/C1-type_HTH"/>
</dbReference>
<dbReference type="InterPro" id="IPR010982">
    <property type="entry name" value="Lambda_DNA-bd_dom_sf"/>
</dbReference>